<dbReference type="EMBL" id="ACEB01000040">
    <property type="protein sequence ID" value="EEG26010.1"/>
    <property type="molecule type" value="Genomic_DNA"/>
</dbReference>
<comment type="caution">
    <text evidence="7">The sequence shown here is derived from an EMBL/GenBank/DDBJ whole genome shotgun (WGS) entry which is preliminary data.</text>
</comment>
<dbReference type="InterPro" id="IPR051265">
    <property type="entry name" value="HIBADH-related_NP60_sf"/>
</dbReference>
<feature type="active site" evidence="4">
    <location>
        <position position="166"/>
    </location>
</feature>
<dbReference type="Gene3D" id="1.10.1040.10">
    <property type="entry name" value="N-(1-d-carboxylethyl)-l-norvaline Dehydrogenase, domain 2"/>
    <property type="match status" value="1"/>
</dbReference>
<protein>
    <submittedName>
        <fullName evidence="7">Phosphogluconate dehydrogenase (Decarboxylating), NAD binding domain protein</fullName>
    </submittedName>
</protein>
<gene>
    <name evidence="7" type="ORF">CORMATOL_02484</name>
</gene>
<dbReference type="PANTHER" id="PTHR43580">
    <property type="entry name" value="OXIDOREDUCTASE GLYR1-RELATED"/>
    <property type="match status" value="1"/>
</dbReference>
<evidence type="ECO:0000256" key="4">
    <source>
        <dbReference type="PIRSR" id="PIRSR000103-1"/>
    </source>
</evidence>
<dbReference type="SUPFAM" id="SSF51735">
    <property type="entry name" value="NAD(P)-binding Rossmann-fold domains"/>
    <property type="match status" value="1"/>
</dbReference>
<dbReference type="Proteomes" id="UP000006247">
    <property type="component" value="Unassembled WGS sequence"/>
</dbReference>
<dbReference type="InterPro" id="IPR029154">
    <property type="entry name" value="HIBADH-like_NADP-bd"/>
</dbReference>
<dbReference type="InterPro" id="IPR036291">
    <property type="entry name" value="NAD(P)-bd_dom_sf"/>
</dbReference>
<dbReference type="InterPro" id="IPR015815">
    <property type="entry name" value="HIBADH-related"/>
</dbReference>
<evidence type="ECO:0000313" key="7">
    <source>
        <dbReference type="EMBL" id="EEG26010.1"/>
    </source>
</evidence>
<evidence type="ECO:0000256" key="2">
    <source>
        <dbReference type="ARBA" id="ARBA00023002"/>
    </source>
</evidence>
<evidence type="ECO:0000256" key="1">
    <source>
        <dbReference type="ARBA" id="ARBA00009080"/>
    </source>
</evidence>
<evidence type="ECO:0000313" key="8">
    <source>
        <dbReference type="Proteomes" id="UP000006247"/>
    </source>
</evidence>
<keyword evidence="3" id="KW-0520">NAD</keyword>
<dbReference type="HOGENOM" id="CLU_035117_0_9_11"/>
<dbReference type="InterPro" id="IPR006115">
    <property type="entry name" value="6PGDH_NADP-bd"/>
</dbReference>
<reference evidence="7 8" key="1">
    <citation type="submission" date="2009-01" db="EMBL/GenBank/DDBJ databases">
        <authorList>
            <person name="Fulton L."/>
            <person name="Clifton S."/>
            <person name="Chinwalla A.T."/>
            <person name="Mitreva M."/>
            <person name="Sodergren E."/>
            <person name="Weinstock G."/>
            <person name="Clifton S."/>
            <person name="Dooling D.J."/>
            <person name="Fulton B."/>
            <person name="Minx P."/>
            <person name="Pepin K.H."/>
            <person name="Johnson M."/>
            <person name="Bhonagiri V."/>
            <person name="Nash W.E."/>
            <person name="Mardis E.R."/>
            <person name="Wilson R.K."/>
        </authorList>
    </citation>
    <scope>NUCLEOTIDE SEQUENCE [LARGE SCALE GENOMIC DNA]</scope>
    <source>
        <strain evidence="7 8">ATCC 33806</strain>
    </source>
</reference>
<dbReference type="Gene3D" id="3.40.50.720">
    <property type="entry name" value="NAD(P)-binding Rossmann-like Domain"/>
    <property type="match status" value="1"/>
</dbReference>
<comment type="similarity">
    <text evidence="1">Belongs to the HIBADH-related family.</text>
</comment>
<dbReference type="InterPro" id="IPR013328">
    <property type="entry name" value="6PGD_dom2"/>
</dbReference>
<feature type="domain" description="6-phosphogluconate dehydrogenase NADP-binding" evidence="5">
    <location>
        <begin position="2"/>
        <end position="139"/>
    </location>
</feature>
<evidence type="ECO:0000256" key="3">
    <source>
        <dbReference type="ARBA" id="ARBA00023027"/>
    </source>
</evidence>
<dbReference type="Pfam" id="PF03446">
    <property type="entry name" value="NAD_binding_2"/>
    <property type="match status" value="1"/>
</dbReference>
<dbReference type="PANTHER" id="PTHR43580:SF2">
    <property type="entry name" value="CYTOKINE-LIKE NUCLEAR FACTOR N-PAC"/>
    <property type="match status" value="1"/>
</dbReference>
<accession>C0E651</accession>
<organism evidence="7 8">
    <name type="scientific">Corynebacterium matruchotii ATCC 33806</name>
    <dbReference type="NCBI Taxonomy" id="566549"/>
    <lineage>
        <taxon>Bacteria</taxon>
        <taxon>Bacillati</taxon>
        <taxon>Actinomycetota</taxon>
        <taxon>Actinomycetes</taxon>
        <taxon>Mycobacteriales</taxon>
        <taxon>Corynebacteriaceae</taxon>
        <taxon>Corynebacterium</taxon>
    </lineage>
</organism>
<dbReference type="InterPro" id="IPR008927">
    <property type="entry name" value="6-PGluconate_DH-like_C_sf"/>
</dbReference>
<evidence type="ECO:0000259" key="5">
    <source>
        <dbReference type="Pfam" id="PF03446"/>
    </source>
</evidence>
<sequence>MKIAFLGTGRMGTELAKHLIANNDYEVRVWNRTLDKTTPLVDAGATAYPTAAEAVTGADVVITALFGPKTVRSVVIDPDLIPAGIPWIDTTTVSPQDAEEFAANVSTYIACPVVGTLGPARAGKLGVYVGSPDPQLRELAAGIVSPWADPSRLKLVDSQPKAAIGKLLANLALAISAEGMKEALLFGDATGLTAAETLDLLDSTGLSFMANLKRDFVLGDRSTDPGDFTVDALCKDSKLMLDTAGQVLPGIQAAVESFTIQQDRGRGDHDFSAILVHRSE</sequence>
<dbReference type="GO" id="GO:0051287">
    <property type="term" value="F:NAD binding"/>
    <property type="evidence" value="ECO:0007669"/>
    <property type="project" value="InterPro"/>
</dbReference>
<name>C0E651_9CORY</name>
<dbReference type="GO" id="GO:0050661">
    <property type="term" value="F:NADP binding"/>
    <property type="evidence" value="ECO:0007669"/>
    <property type="project" value="InterPro"/>
</dbReference>
<dbReference type="GO" id="GO:0016491">
    <property type="term" value="F:oxidoreductase activity"/>
    <property type="evidence" value="ECO:0007669"/>
    <property type="project" value="UniProtKB-KW"/>
</dbReference>
<dbReference type="Pfam" id="PF14833">
    <property type="entry name" value="NAD_binding_11"/>
    <property type="match status" value="1"/>
</dbReference>
<keyword evidence="2" id="KW-0560">Oxidoreductase</keyword>
<feature type="domain" description="3-hydroxyisobutyrate dehydrogenase-like NAD-binding" evidence="6">
    <location>
        <begin position="166"/>
        <end position="275"/>
    </location>
</feature>
<evidence type="ECO:0000259" key="6">
    <source>
        <dbReference type="Pfam" id="PF14833"/>
    </source>
</evidence>
<dbReference type="SUPFAM" id="SSF48179">
    <property type="entry name" value="6-phosphogluconate dehydrogenase C-terminal domain-like"/>
    <property type="match status" value="1"/>
</dbReference>
<dbReference type="PIRSF" id="PIRSF000103">
    <property type="entry name" value="HIBADH"/>
    <property type="match status" value="1"/>
</dbReference>
<proteinExistence type="inferred from homology"/>
<dbReference type="AlphaFoldDB" id="C0E651"/>